<gene>
    <name evidence="2" type="ORF">H010_06710</name>
</gene>
<dbReference type="Gene3D" id="3.20.20.150">
    <property type="entry name" value="Divalent-metal-dependent TIM barrel enzymes"/>
    <property type="match status" value="1"/>
</dbReference>
<dbReference type="RefSeq" id="WP_169804787.1">
    <property type="nucleotide sequence ID" value="NZ_AOGK01000004.1"/>
</dbReference>
<evidence type="ECO:0000313" key="2">
    <source>
        <dbReference type="EMBL" id="MDG5974939.1"/>
    </source>
</evidence>
<organism evidence="2 3">
    <name type="scientific">Hydrogenophaga taeniospiralis CCUG 15921</name>
    <dbReference type="NCBI Taxonomy" id="1281780"/>
    <lineage>
        <taxon>Bacteria</taxon>
        <taxon>Pseudomonadati</taxon>
        <taxon>Pseudomonadota</taxon>
        <taxon>Betaproteobacteria</taxon>
        <taxon>Burkholderiales</taxon>
        <taxon>Comamonadaceae</taxon>
        <taxon>Hydrogenophaga</taxon>
    </lineage>
</organism>
<protein>
    <recommendedName>
        <fullName evidence="1">Putative DNA-binding domain-containing protein</fullName>
    </recommendedName>
</protein>
<accession>A0A9X4NQU8</accession>
<dbReference type="InterPro" id="IPR018640">
    <property type="entry name" value="DUF2063"/>
</dbReference>
<evidence type="ECO:0000313" key="3">
    <source>
        <dbReference type="Proteomes" id="UP001152876"/>
    </source>
</evidence>
<dbReference type="Pfam" id="PF05114">
    <property type="entry name" value="MbnB_TglH_ChrH"/>
    <property type="match status" value="1"/>
</dbReference>
<dbReference type="InterPro" id="IPR036237">
    <property type="entry name" value="Xyl_isomerase-like_sf"/>
</dbReference>
<feature type="domain" description="Putative DNA-binding" evidence="1">
    <location>
        <begin position="318"/>
        <end position="411"/>
    </location>
</feature>
<dbReference type="InterPro" id="IPR007801">
    <property type="entry name" value="MbnB/TglH/ChrH"/>
</dbReference>
<name>A0A9X4NQU8_9BURK</name>
<evidence type="ECO:0000259" key="1">
    <source>
        <dbReference type="Pfam" id="PF09836"/>
    </source>
</evidence>
<sequence>MSDSTSHTLAPQRRSPGFGLGLRTAHYNDFLSGPQPVDWLEIISDNFLVEGGKPLRMLDTFRRDYPMAMHGVAMSIGSAQGLNLDYLKKIKALVRRVEPMWVSDHLCWTGPSGRSLYDLYPLPYTEECARLLVDQIRQAQDVLERRLVVENVSSYLRFSASGQTEWDFLAHVAQEADCELLVDVNNIYVSSVNHGFDPLVYLRAMSRDRVRQIHLAGHANNGDHIVDTHDHPVAPEVWALYAQACQLFGPTATMIERDDNIPPLVELLEELQQARSIAAQHGALPIEPHPHAAATPCATAFVNPAPGRCINAPALDAIQNVMANAVLSPELPAAVPAAIDTPGPLPAPRGLAIYHNAYRARLAEVLADIFPKTVLYVGSDHFDELARAYVEQQAPDGGPLNGYGHRFAEHLGRVYPDHPVLRELAELEWALRSVFDAADEATWQLADIQAQGVEACLTQWPVLHPTVRFLEMRTTALAIWKAIDADEEVAPALALEQPLPLIVWRQGLQPHFSSLDADEAGFIQALQQPGHSIERVTEQRLETQQLKDPQLLAAWLQQWWSNGFLHRSMPMIPTTAIDVPDPSRPIELAHAG</sequence>
<dbReference type="NCBIfam" id="NF003818">
    <property type="entry name" value="PRK05409.1"/>
    <property type="match status" value="1"/>
</dbReference>
<dbReference type="Gene3D" id="1.10.150.690">
    <property type="entry name" value="DUF2063"/>
    <property type="match status" value="1"/>
</dbReference>
<proteinExistence type="predicted"/>
<dbReference type="EMBL" id="AOGK01000004">
    <property type="protein sequence ID" value="MDG5974939.1"/>
    <property type="molecule type" value="Genomic_DNA"/>
</dbReference>
<dbReference type="InterPro" id="IPR044922">
    <property type="entry name" value="DUF2063_N_sf"/>
</dbReference>
<dbReference type="Pfam" id="PF09836">
    <property type="entry name" value="DUF2063"/>
    <property type="match status" value="1"/>
</dbReference>
<dbReference type="PANTHER" id="PTHR42194">
    <property type="entry name" value="UPF0276 PROTEIN HI_1600"/>
    <property type="match status" value="1"/>
</dbReference>
<dbReference type="PANTHER" id="PTHR42194:SF1">
    <property type="entry name" value="UPF0276 PROTEIN HI_1600"/>
    <property type="match status" value="1"/>
</dbReference>
<dbReference type="Proteomes" id="UP001152876">
    <property type="component" value="Unassembled WGS sequence"/>
</dbReference>
<dbReference type="AlphaFoldDB" id="A0A9X4NQU8"/>
<keyword evidence="3" id="KW-1185">Reference proteome</keyword>
<dbReference type="SUPFAM" id="SSF51658">
    <property type="entry name" value="Xylose isomerase-like"/>
    <property type="match status" value="1"/>
</dbReference>
<comment type="caution">
    <text evidence="2">The sequence shown here is derived from an EMBL/GenBank/DDBJ whole genome shotgun (WGS) entry which is preliminary data.</text>
</comment>
<reference evidence="2" key="1">
    <citation type="submission" date="2013-01" db="EMBL/GenBank/DDBJ databases">
        <title>Genome draft of Hydrogenophaga taeniospiralis 2K1.</title>
        <authorList>
            <person name="Gomila M."/>
            <person name="Lalucat J."/>
        </authorList>
    </citation>
    <scope>NUCLEOTIDE SEQUENCE</scope>
    <source>
        <strain evidence="2">CCUG 15921</strain>
    </source>
</reference>